<dbReference type="Gene3D" id="3.30.530.20">
    <property type="match status" value="1"/>
</dbReference>
<evidence type="ECO:0000256" key="1">
    <source>
        <dbReference type="ARBA" id="ARBA00006817"/>
    </source>
</evidence>
<dbReference type="CDD" id="cd08899">
    <property type="entry name" value="SRPBCC_CalC_Aha1-like_6"/>
    <property type="match status" value="1"/>
</dbReference>
<dbReference type="InterPro" id="IPR013538">
    <property type="entry name" value="ASHA1/2-like_C"/>
</dbReference>
<dbReference type="EMBL" id="JACHIV010000001">
    <property type="protein sequence ID" value="MBB5071534.1"/>
    <property type="molecule type" value="Genomic_DNA"/>
</dbReference>
<accession>A0A840NIZ1</accession>
<feature type="region of interest" description="Disordered" evidence="2">
    <location>
        <begin position="177"/>
        <end position="202"/>
    </location>
</feature>
<evidence type="ECO:0000313" key="4">
    <source>
        <dbReference type="EMBL" id="MBB5071534.1"/>
    </source>
</evidence>
<keyword evidence="5" id="KW-1185">Reference proteome</keyword>
<reference evidence="4 5" key="1">
    <citation type="submission" date="2020-08" db="EMBL/GenBank/DDBJ databases">
        <title>Sequencing the genomes of 1000 actinobacteria strains.</title>
        <authorList>
            <person name="Klenk H.-P."/>
        </authorList>
    </citation>
    <scope>NUCLEOTIDE SEQUENCE [LARGE SCALE GENOMIC DNA]</scope>
    <source>
        <strain evidence="4 5">DSM 45582</strain>
    </source>
</reference>
<dbReference type="InterPro" id="IPR023393">
    <property type="entry name" value="START-like_dom_sf"/>
</dbReference>
<gene>
    <name evidence="4" type="ORF">BJ969_004622</name>
</gene>
<organism evidence="4 5">
    <name type="scientific">Saccharopolyspora gloriosae</name>
    <dbReference type="NCBI Taxonomy" id="455344"/>
    <lineage>
        <taxon>Bacteria</taxon>
        <taxon>Bacillati</taxon>
        <taxon>Actinomycetota</taxon>
        <taxon>Actinomycetes</taxon>
        <taxon>Pseudonocardiales</taxon>
        <taxon>Pseudonocardiaceae</taxon>
        <taxon>Saccharopolyspora</taxon>
    </lineage>
</organism>
<dbReference type="SUPFAM" id="SSF55961">
    <property type="entry name" value="Bet v1-like"/>
    <property type="match status" value="1"/>
</dbReference>
<evidence type="ECO:0000256" key="2">
    <source>
        <dbReference type="SAM" id="MobiDB-lite"/>
    </source>
</evidence>
<dbReference type="Proteomes" id="UP000580474">
    <property type="component" value="Unassembled WGS sequence"/>
</dbReference>
<evidence type="ECO:0000259" key="3">
    <source>
        <dbReference type="Pfam" id="PF08327"/>
    </source>
</evidence>
<comment type="similarity">
    <text evidence="1">Belongs to the AHA1 family.</text>
</comment>
<comment type="caution">
    <text evidence="4">The sequence shown here is derived from an EMBL/GenBank/DDBJ whole genome shotgun (WGS) entry which is preliminary data.</text>
</comment>
<feature type="domain" description="Activator of Hsp90 ATPase homologue 1/2-like C-terminal" evidence="3">
    <location>
        <begin position="26"/>
        <end position="139"/>
    </location>
</feature>
<protein>
    <submittedName>
        <fullName evidence="4">Uncharacterized protein YndB with AHSA1/START domain</fullName>
    </submittedName>
</protein>
<name>A0A840NIZ1_9PSEU</name>
<sequence length="202" mass="21411">MERTVGSRELASGTARAATMVQHFAAPIDDVWDACTNRERIARWFLPITGDLQAGGTYQLEGNAGGTVEHCDPPRSFGATWEFGGDVSRIEVRLREAGGGTRFELEHVAHVPDEAWAEYGPGAVGLGWDMGLLGLAAHLGEQESGVGPDESAWAASPEGVLFMTLGSEAWFEANVAAGTPEPEARAAADRTLTAYTTPPPES</sequence>
<dbReference type="Pfam" id="PF08327">
    <property type="entry name" value="AHSA1"/>
    <property type="match status" value="1"/>
</dbReference>
<proteinExistence type="inferred from homology"/>
<dbReference type="AlphaFoldDB" id="A0A840NIZ1"/>
<evidence type="ECO:0000313" key="5">
    <source>
        <dbReference type="Proteomes" id="UP000580474"/>
    </source>
</evidence>
<dbReference type="RefSeq" id="WP_343071556.1">
    <property type="nucleotide sequence ID" value="NZ_JACHIV010000001.1"/>
</dbReference>